<dbReference type="InterPro" id="IPR011993">
    <property type="entry name" value="PH-like_dom_sf"/>
</dbReference>
<evidence type="ECO:0000313" key="4">
    <source>
        <dbReference type="EMBL" id="EGG16245.1"/>
    </source>
</evidence>
<feature type="region of interest" description="Disordered" evidence="1">
    <location>
        <begin position="1"/>
        <end position="106"/>
    </location>
</feature>
<feature type="compositionally biased region" description="Low complexity" evidence="1">
    <location>
        <begin position="370"/>
        <end position="384"/>
    </location>
</feature>
<feature type="region of interest" description="Disordered" evidence="1">
    <location>
        <begin position="340"/>
        <end position="398"/>
    </location>
</feature>
<dbReference type="AlphaFoldDB" id="F4Q763"/>
<feature type="compositionally biased region" description="Polar residues" evidence="1">
    <location>
        <begin position="385"/>
        <end position="398"/>
    </location>
</feature>
<feature type="compositionally biased region" description="Basic and acidic residues" evidence="1">
    <location>
        <begin position="866"/>
        <end position="877"/>
    </location>
</feature>
<dbReference type="CDD" id="cd22748">
    <property type="entry name" value="OTU_OTUD6-like"/>
    <property type="match status" value="1"/>
</dbReference>
<proteinExistence type="predicted"/>
<dbReference type="Pfam" id="PF02338">
    <property type="entry name" value="OTU"/>
    <property type="match status" value="1"/>
</dbReference>
<feature type="compositionally biased region" description="Low complexity" evidence="1">
    <location>
        <begin position="34"/>
        <end position="66"/>
    </location>
</feature>
<evidence type="ECO:0000259" key="2">
    <source>
        <dbReference type="PROSITE" id="PS50802"/>
    </source>
</evidence>
<reference evidence="5" key="1">
    <citation type="journal article" date="2011" name="Genome Res.">
        <title>Phylogeny-wide analysis of social amoeba genomes highlights ancient origins for complex intercellular communication.</title>
        <authorList>
            <person name="Heidel A.J."/>
            <person name="Lawal H.M."/>
            <person name="Felder M."/>
            <person name="Schilde C."/>
            <person name="Helps N.R."/>
            <person name="Tunggal B."/>
            <person name="Rivero F."/>
            <person name="John U."/>
            <person name="Schleicher M."/>
            <person name="Eichinger L."/>
            <person name="Platzer M."/>
            <person name="Noegel A.A."/>
            <person name="Schaap P."/>
            <person name="Gloeckner G."/>
        </authorList>
    </citation>
    <scope>NUCLEOTIDE SEQUENCE [LARGE SCALE GENOMIC DNA]</scope>
    <source>
        <strain evidence="5">SH3</strain>
    </source>
</reference>
<feature type="domain" description="OTU" evidence="2">
    <location>
        <begin position="971"/>
        <end position="1115"/>
    </location>
</feature>
<dbReference type="Gene3D" id="2.30.29.30">
    <property type="entry name" value="Pleckstrin-homology domain (PH domain)/Phosphotyrosine-binding domain (PTB)"/>
    <property type="match status" value="1"/>
</dbReference>
<dbReference type="PANTHER" id="PTHR12419">
    <property type="entry name" value="OTU DOMAIN CONTAINING PROTEIN"/>
    <property type="match status" value="1"/>
</dbReference>
<dbReference type="InterPro" id="IPR050704">
    <property type="entry name" value="Peptidase_C85-like"/>
</dbReference>
<organism evidence="4 5">
    <name type="scientific">Cavenderia fasciculata</name>
    <name type="common">Slime mold</name>
    <name type="synonym">Dictyostelium fasciculatum</name>
    <dbReference type="NCBI Taxonomy" id="261658"/>
    <lineage>
        <taxon>Eukaryota</taxon>
        <taxon>Amoebozoa</taxon>
        <taxon>Evosea</taxon>
        <taxon>Eumycetozoa</taxon>
        <taxon>Dictyostelia</taxon>
        <taxon>Acytosteliales</taxon>
        <taxon>Cavenderiaceae</taxon>
        <taxon>Cavenderia</taxon>
    </lineage>
</organism>
<dbReference type="InterPro" id="IPR010569">
    <property type="entry name" value="Myotubularin-like_Pase_dom"/>
</dbReference>
<feature type="compositionally biased region" description="Low complexity" evidence="1">
    <location>
        <begin position="807"/>
        <end position="816"/>
    </location>
</feature>
<evidence type="ECO:0000256" key="1">
    <source>
        <dbReference type="SAM" id="MobiDB-lite"/>
    </source>
</evidence>
<dbReference type="PANTHER" id="PTHR12419:SF10">
    <property type="entry name" value="DEUBIQUITINASE OTUD6B"/>
    <property type="match status" value="1"/>
</dbReference>
<feature type="compositionally biased region" description="Low complexity" evidence="1">
    <location>
        <begin position="178"/>
        <end position="226"/>
    </location>
</feature>
<dbReference type="OrthoDB" id="415023at2759"/>
<dbReference type="SUPFAM" id="SSF50729">
    <property type="entry name" value="PH domain-like"/>
    <property type="match status" value="1"/>
</dbReference>
<dbReference type="GO" id="GO:0004843">
    <property type="term" value="F:cysteine-type deubiquitinase activity"/>
    <property type="evidence" value="ECO:0007669"/>
    <property type="project" value="TreeGrafter"/>
</dbReference>
<dbReference type="GeneID" id="14868193"/>
<feature type="domain" description="Myotubularin phosphatase" evidence="3">
    <location>
        <begin position="544"/>
        <end position="623"/>
    </location>
</feature>
<dbReference type="KEGG" id="dfa:DFA_09275"/>
<dbReference type="EMBL" id="GL883024">
    <property type="protein sequence ID" value="EGG16245.1"/>
    <property type="molecule type" value="Genomic_DNA"/>
</dbReference>
<dbReference type="RefSeq" id="XP_004354629.1">
    <property type="nucleotide sequence ID" value="XM_004354577.1"/>
</dbReference>
<dbReference type="SUPFAM" id="SSF54001">
    <property type="entry name" value="Cysteine proteinases"/>
    <property type="match status" value="1"/>
</dbReference>
<dbReference type="Proteomes" id="UP000007797">
    <property type="component" value="Unassembled WGS sequence"/>
</dbReference>
<feature type="compositionally biased region" description="Polar residues" evidence="1">
    <location>
        <begin position="356"/>
        <end position="369"/>
    </location>
</feature>
<dbReference type="InterPro" id="IPR003323">
    <property type="entry name" value="OTU_dom"/>
</dbReference>
<evidence type="ECO:0000313" key="5">
    <source>
        <dbReference type="Proteomes" id="UP000007797"/>
    </source>
</evidence>
<dbReference type="GO" id="GO:0016579">
    <property type="term" value="P:protein deubiquitination"/>
    <property type="evidence" value="ECO:0007669"/>
    <property type="project" value="TreeGrafter"/>
</dbReference>
<feature type="compositionally biased region" description="Basic and acidic residues" evidence="1">
    <location>
        <begin position="839"/>
        <end position="858"/>
    </location>
</feature>
<feature type="compositionally biased region" description="Low complexity" evidence="1">
    <location>
        <begin position="75"/>
        <end position="84"/>
    </location>
</feature>
<feature type="compositionally biased region" description="Pro residues" evidence="1">
    <location>
        <begin position="1"/>
        <end position="11"/>
    </location>
</feature>
<gene>
    <name evidence="4" type="ORF">DFA_09275</name>
</gene>
<evidence type="ECO:0000259" key="3">
    <source>
        <dbReference type="PROSITE" id="PS51339"/>
    </source>
</evidence>
<name>F4Q763_CACFS</name>
<feature type="region of interest" description="Disordered" evidence="1">
    <location>
        <begin position="173"/>
        <end position="231"/>
    </location>
</feature>
<dbReference type="PROSITE" id="PS51339">
    <property type="entry name" value="PPASE_MYOTUBULARIN"/>
    <property type="match status" value="1"/>
</dbReference>
<dbReference type="InterPro" id="IPR038765">
    <property type="entry name" value="Papain-like_cys_pep_sf"/>
</dbReference>
<feature type="compositionally biased region" description="Low complexity" evidence="1">
    <location>
        <begin position="92"/>
        <end position="106"/>
    </location>
</feature>
<dbReference type="Gene3D" id="3.90.70.80">
    <property type="match status" value="1"/>
</dbReference>
<feature type="compositionally biased region" description="Low complexity" evidence="1">
    <location>
        <begin position="341"/>
        <end position="355"/>
    </location>
</feature>
<accession>F4Q763</accession>
<dbReference type="STRING" id="1054147.F4Q763"/>
<keyword evidence="5" id="KW-1185">Reference proteome</keyword>
<dbReference type="PROSITE" id="PS50802">
    <property type="entry name" value="OTU"/>
    <property type="match status" value="1"/>
</dbReference>
<feature type="compositionally biased region" description="Low complexity" evidence="1">
    <location>
        <begin position="720"/>
        <end position="730"/>
    </location>
</feature>
<feature type="compositionally biased region" description="Low complexity" evidence="1">
    <location>
        <begin position="16"/>
        <end position="27"/>
    </location>
</feature>
<protein>
    <submittedName>
        <fullName evidence="4">Myotubularin-related protein</fullName>
    </submittedName>
</protein>
<feature type="region of interest" description="Disordered" evidence="1">
    <location>
        <begin position="716"/>
        <end position="877"/>
    </location>
</feature>
<feature type="compositionally biased region" description="Low complexity" evidence="1">
    <location>
        <begin position="739"/>
        <end position="777"/>
    </location>
</feature>
<sequence>MTSRLPHPPPIQLQTSNSLSNLLPSSPRGGGASSSGSSNNGSSQSPSGYNTISSSSSSPYNVNVINTSPRGGGNNNSSINNNNSTKPVLAASNTSTSSTTSNMSLNTSINNATTNSAEEKLDKLKDITTKTIDQIILKISEMKREKNFLQSFKDIMKISENLVEIERILEPINQTPFGSSNGNGVGNTSNSGSASIASSPSSSSTSLATTNNINNNNNNNNSNEPNGSGGADTAAELIKLVHSKSNLTKRGSRERSTNSIDSLHGILQQSLDHIKGKVLVMKKQLVFETSVQVAIKYGEIIRNIRNQLNSFRTLSLPENVVLCDGEKIYLKSECRYHIYDSSSSSTTSSSSSSSSGNNSRENSLGHSPQSTTTSTSTSTMKKSTNGVSGNNNSKDGANDLNEQQQQEEYINGTIYITNYQAIFIGLFQNQCFRKSFSMHSIAKMSKSGKKKGVGESSYRLNFLLKDARSLSFSFDKRATTLKDVRGCIENVLEPSLGATRVAQLWPQVCAAVRTGQRQGGRRARTHLYPVPRSCLPDTRAVPLQERIQTHSYGKTISLWLEIDQNLADHINPLYAIAVANGNDFGLSASTASAASSSANNNNDKEVLIPDCSLKRFRIWRQVYANQISDLDYYEPDEKLIRCAFERQIDDRASAIKLQRPLVPYRSHTASISMRRPSNISQQNLPIFSSQQNGSLNKKPLEDLDNNLIIDNVKDDKKKIPLPSTPSLSSLINKDKETSPTKQQQQQQQSPDISQPQSQSSSSSSATNSPSKSSPSKPIVNRLNKEMGKKKTNKLVVTMDQQEEDQNTTTTATSSTTKVDQVNNDNNGGGDSDGNDDDKVESKGKMIQRHKAEQKELQKKIQQLNREGGKKDKKAKDELAKKITTLEEELNNKQAQELKAYEKKEKESEIDLNQLILNQQTKGPSKAYLKKAKRQADEEERMRQLEEEKKKYVSKSITEFEDFAKKLRPLSKSIKHIKSDGDCLYNSLSNQLLINGKITEFDSYTYSRKLRQMAADYITANAEEFKPFIMGEEDFSDSEDPVTEYCQLSVLKTGEWGGHIELRALSSALKARIVIYHAYAPDVIIGEEFSEDSSFYLSYHMHAFTLGAHYNSVIPSTI</sequence>